<dbReference type="Proteomes" id="UP000075635">
    <property type="component" value="Unassembled WGS sequence"/>
</dbReference>
<dbReference type="PANTHER" id="PTHR42978:SF3">
    <property type="entry name" value="BLR3078 PROTEIN"/>
    <property type="match status" value="1"/>
</dbReference>
<keyword evidence="5" id="KW-0732">Signal</keyword>
<dbReference type="SUPFAM" id="SSF56281">
    <property type="entry name" value="Metallo-hydrolase/oxidoreductase"/>
    <property type="match status" value="1"/>
</dbReference>
<name>A0A150SN72_SORCE</name>
<accession>A0A150SN72</accession>
<dbReference type="GO" id="GO:0016787">
    <property type="term" value="F:hydrolase activity"/>
    <property type="evidence" value="ECO:0007669"/>
    <property type="project" value="UniProtKB-KW"/>
</dbReference>
<sequence length="287" mass="31250">MSLQRWWAALSLALLVLLPSCAGSAPAPQPAPEAPKEVRLYALDCGRAEIPDMAAFGDEGGPRELVAACYVIRHPGGTLLWDTGISDANARTKGGVLHARTGIRFRVDTPLREQLRALQLEPADVQYVAFSHLHVDHAGNANLFPASTWILSRRELEWATATPAPPTVEPELISAYRTAKLRLLDGEADVFGDGTVRIVPSPGHTPGHQSLVVRLRRAGTIVISGDLCHTHANCANHRVPPFNTDREESIRSMERILALANATHARFVVQHEPDALAAFPRFPAFLD</sequence>
<gene>
    <name evidence="7" type="ORF">BE17_49600</name>
</gene>
<dbReference type="AlphaFoldDB" id="A0A150SN72"/>
<comment type="similarity">
    <text evidence="1">Belongs to the metallo-beta-lactamase superfamily.</text>
</comment>
<keyword evidence="4" id="KW-0862">Zinc</keyword>
<dbReference type="PANTHER" id="PTHR42978">
    <property type="entry name" value="QUORUM-QUENCHING LACTONASE YTNP-RELATED-RELATED"/>
    <property type="match status" value="1"/>
</dbReference>
<protein>
    <submittedName>
        <fullName evidence="7">N-acyl homoserine lactonase</fullName>
    </submittedName>
</protein>
<dbReference type="SMART" id="SM00849">
    <property type="entry name" value="Lactamase_B"/>
    <property type="match status" value="1"/>
</dbReference>
<evidence type="ECO:0000313" key="8">
    <source>
        <dbReference type="Proteomes" id="UP000075635"/>
    </source>
</evidence>
<proteinExistence type="inferred from homology"/>
<feature type="chain" id="PRO_5007568960" evidence="5">
    <location>
        <begin position="23"/>
        <end position="287"/>
    </location>
</feature>
<dbReference type="InterPro" id="IPR036866">
    <property type="entry name" value="RibonucZ/Hydroxyglut_hydro"/>
</dbReference>
<evidence type="ECO:0000256" key="1">
    <source>
        <dbReference type="ARBA" id="ARBA00007749"/>
    </source>
</evidence>
<evidence type="ECO:0000313" key="7">
    <source>
        <dbReference type="EMBL" id="KYF93895.1"/>
    </source>
</evidence>
<evidence type="ECO:0000256" key="2">
    <source>
        <dbReference type="ARBA" id="ARBA00022723"/>
    </source>
</evidence>
<dbReference type="Gene3D" id="3.60.15.10">
    <property type="entry name" value="Ribonuclease Z/Hydroxyacylglutathione hydrolase-like"/>
    <property type="match status" value="1"/>
</dbReference>
<dbReference type="InterPro" id="IPR051013">
    <property type="entry name" value="MBL_superfamily_lactonases"/>
</dbReference>
<evidence type="ECO:0000256" key="3">
    <source>
        <dbReference type="ARBA" id="ARBA00022801"/>
    </source>
</evidence>
<evidence type="ECO:0000256" key="4">
    <source>
        <dbReference type="ARBA" id="ARBA00022833"/>
    </source>
</evidence>
<dbReference type="GO" id="GO:0046872">
    <property type="term" value="F:metal ion binding"/>
    <property type="evidence" value="ECO:0007669"/>
    <property type="project" value="UniProtKB-KW"/>
</dbReference>
<feature type="signal peptide" evidence="5">
    <location>
        <begin position="1"/>
        <end position="22"/>
    </location>
</feature>
<keyword evidence="2" id="KW-0479">Metal-binding</keyword>
<keyword evidence="3" id="KW-0378">Hydrolase</keyword>
<dbReference type="Pfam" id="PF00753">
    <property type="entry name" value="Lactamase_B"/>
    <property type="match status" value="1"/>
</dbReference>
<comment type="caution">
    <text evidence="7">The sequence shown here is derived from an EMBL/GenBank/DDBJ whole genome shotgun (WGS) entry which is preliminary data.</text>
</comment>
<dbReference type="CDD" id="cd07729">
    <property type="entry name" value="AHL_lactonase_MBL-fold"/>
    <property type="match status" value="1"/>
</dbReference>
<evidence type="ECO:0000256" key="5">
    <source>
        <dbReference type="SAM" id="SignalP"/>
    </source>
</evidence>
<organism evidence="7 8">
    <name type="scientific">Sorangium cellulosum</name>
    <name type="common">Polyangium cellulosum</name>
    <dbReference type="NCBI Taxonomy" id="56"/>
    <lineage>
        <taxon>Bacteria</taxon>
        <taxon>Pseudomonadati</taxon>
        <taxon>Myxococcota</taxon>
        <taxon>Polyangia</taxon>
        <taxon>Polyangiales</taxon>
        <taxon>Polyangiaceae</taxon>
        <taxon>Sorangium</taxon>
    </lineage>
</organism>
<feature type="domain" description="Metallo-beta-lactamase" evidence="6">
    <location>
        <begin position="66"/>
        <end position="271"/>
    </location>
</feature>
<dbReference type="InterPro" id="IPR001279">
    <property type="entry name" value="Metallo-B-lactamas"/>
</dbReference>
<dbReference type="EMBL" id="JEMB01000781">
    <property type="protein sequence ID" value="KYF93895.1"/>
    <property type="molecule type" value="Genomic_DNA"/>
</dbReference>
<evidence type="ECO:0000259" key="6">
    <source>
        <dbReference type="SMART" id="SM00849"/>
    </source>
</evidence>
<reference evidence="7 8" key="1">
    <citation type="submission" date="2014-02" db="EMBL/GenBank/DDBJ databases">
        <title>The small core and large imbalanced accessory genome model reveals a collaborative survival strategy of Sorangium cellulosum strains in nature.</title>
        <authorList>
            <person name="Han K."/>
            <person name="Peng R."/>
            <person name="Blom J."/>
            <person name="Li Y.-Z."/>
        </authorList>
    </citation>
    <scope>NUCLEOTIDE SEQUENCE [LARGE SCALE GENOMIC DNA]</scope>
    <source>
        <strain evidence="7 8">So0011-07</strain>
    </source>
</reference>